<dbReference type="EMBL" id="ASPP01007386">
    <property type="protein sequence ID" value="ETO27226.1"/>
    <property type="molecule type" value="Genomic_DNA"/>
</dbReference>
<dbReference type="AlphaFoldDB" id="X6NMI1"/>
<accession>X6NMI1</accession>
<dbReference type="Proteomes" id="UP000023152">
    <property type="component" value="Unassembled WGS sequence"/>
</dbReference>
<organism evidence="2 3">
    <name type="scientific">Reticulomyxa filosa</name>
    <dbReference type="NCBI Taxonomy" id="46433"/>
    <lineage>
        <taxon>Eukaryota</taxon>
        <taxon>Sar</taxon>
        <taxon>Rhizaria</taxon>
        <taxon>Retaria</taxon>
        <taxon>Foraminifera</taxon>
        <taxon>Monothalamids</taxon>
        <taxon>Reticulomyxidae</taxon>
        <taxon>Reticulomyxa</taxon>
    </lineage>
</organism>
<comment type="caution">
    <text evidence="2">The sequence shown here is derived from an EMBL/GenBank/DDBJ whole genome shotgun (WGS) entry which is preliminary data.</text>
</comment>
<feature type="compositionally biased region" description="Acidic residues" evidence="1">
    <location>
        <begin position="387"/>
        <end position="401"/>
    </location>
</feature>
<protein>
    <submittedName>
        <fullName evidence="2">Uncharacterized protein</fullName>
    </submittedName>
</protein>
<feature type="compositionally biased region" description="Basic and acidic residues" evidence="1">
    <location>
        <begin position="372"/>
        <end position="382"/>
    </location>
</feature>
<keyword evidence="3" id="KW-1185">Reference proteome</keyword>
<reference evidence="2 3" key="1">
    <citation type="journal article" date="2013" name="Curr. Biol.">
        <title>The Genome of the Foraminiferan Reticulomyxa filosa.</title>
        <authorList>
            <person name="Glockner G."/>
            <person name="Hulsmann N."/>
            <person name="Schleicher M."/>
            <person name="Noegel A.A."/>
            <person name="Eichinger L."/>
            <person name="Gallinger C."/>
            <person name="Pawlowski J."/>
            <person name="Sierra R."/>
            <person name="Euteneuer U."/>
            <person name="Pillet L."/>
            <person name="Moustafa A."/>
            <person name="Platzer M."/>
            <person name="Groth M."/>
            <person name="Szafranski K."/>
            <person name="Schliwa M."/>
        </authorList>
    </citation>
    <scope>NUCLEOTIDE SEQUENCE [LARGE SCALE GENOMIC DNA]</scope>
</reference>
<evidence type="ECO:0000313" key="3">
    <source>
        <dbReference type="Proteomes" id="UP000023152"/>
    </source>
</evidence>
<sequence length="547" mass="62392">MNSYLLEGYWDMMKTLVRVETLRHIDLLLPDPHLLLVADIIKQSAFILSETTVDSGDAKADSGNDRKVEKINNGRQIKFKPIQIRPDSFFVYSTNLKFLKFAVKSLTPEQLLKTLDHLFTYYYLNYDNADLMGEFAHLADRYTHEKIFKTSRVYKYCASVIRRPMLFDIFPAMSNLNYNQCVTLEELHLVDIRCSKKDEMKRFLENNYNKLQTIVLQYTAACLQCETGTDVTTSSPKLGSSSSALLLAGNETMSGTTTMMDMISDEVQSPTVGNSQEHGTESTKKRFDKNTIKVCHYINEQVSAIQEFLSRAAQHQKRKNARQGRFQKFALENVAISLPQSGLSCEHLPALRDLFDTLSQGCSCKKSSYTGRQREKEEKEENGGGGNDDDDGEEEEEEEGQEEGKKNDSTGFNGNHSNNENEFSHAPECEAVIQLDKLHISGLMSSFEFHESVDWTKMLQAQQTKQVIIKNFIYQPSVFASFVSGFATSVVRLDLQLQFEEAQGSEDESNEWKSKIKGAVLFQFCSMCNTRIIFSFIRAIVWFTFFF</sequence>
<feature type="compositionally biased region" description="Polar residues" evidence="1">
    <location>
        <begin position="409"/>
        <end position="421"/>
    </location>
</feature>
<evidence type="ECO:0000256" key="1">
    <source>
        <dbReference type="SAM" id="MobiDB-lite"/>
    </source>
</evidence>
<proteinExistence type="predicted"/>
<feature type="region of interest" description="Disordered" evidence="1">
    <location>
        <begin position="365"/>
        <end position="422"/>
    </location>
</feature>
<gene>
    <name evidence="2" type="ORF">RFI_09908</name>
</gene>
<evidence type="ECO:0000313" key="2">
    <source>
        <dbReference type="EMBL" id="ETO27226.1"/>
    </source>
</evidence>
<name>X6NMI1_RETFI</name>